<keyword evidence="2" id="KW-1185">Reference proteome</keyword>
<comment type="caution">
    <text evidence="1">The sequence shown here is derived from an EMBL/GenBank/DDBJ whole genome shotgun (WGS) entry which is preliminary data.</text>
</comment>
<dbReference type="EMBL" id="PGCJ01001052">
    <property type="protein sequence ID" value="PLW10628.1"/>
    <property type="molecule type" value="Genomic_DNA"/>
</dbReference>
<protein>
    <submittedName>
        <fullName evidence="1">Uncharacterized protein</fullName>
    </submittedName>
</protein>
<sequence>MYDLPANIRTQARQTATFFRLRCATRQRRFHGLCIAKHTRRRWVPLARLSLNVTYVK</sequence>
<gene>
    <name evidence="1" type="ORF">PCANC_24544</name>
</gene>
<dbReference type="Proteomes" id="UP000235388">
    <property type="component" value="Unassembled WGS sequence"/>
</dbReference>
<name>A0A2N5SBL8_9BASI</name>
<reference evidence="1 2" key="1">
    <citation type="submission" date="2017-11" db="EMBL/GenBank/DDBJ databases">
        <title>De novo assembly and phasing of dikaryotic genomes from two isolates of Puccinia coronata f. sp. avenae, the causal agent of oat crown rust.</title>
        <authorList>
            <person name="Miller M.E."/>
            <person name="Zhang Y."/>
            <person name="Omidvar V."/>
            <person name="Sperschneider J."/>
            <person name="Schwessinger B."/>
            <person name="Raley C."/>
            <person name="Palmer J.M."/>
            <person name="Garnica D."/>
            <person name="Upadhyaya N."/>
            <person name="Rathjen J."/>
            <person name="Taylor J.M."/>
            <person name="Park R.F."/>
            <person name="Dodds P.N."/>
            <person name="Hirsch C.D."/>
            <person name="Kianian S.F."/>
            <person name="Figueroa M."/>
        </authorList>
    </citation>
    <scope>NUCLEOTIDE SEQUENCE [LARGE SCALE GENOMIC DNA]</scope>
    <source>
        <strain evidence="1">12NC29</strain>
    </source>
</reference>
<dbReference type="AlphaFoldDB" id="A0A2N5SBL8"/>
<accession>A0A2N5SBL8</accession>
<evidence type="ECO:0000313" key="2">
    <source>
        <dbReference type="Proteomes" id="UP000235388"/>
    </source>
</evidence>
<evidence type="ECO:0000313" key="1">
    <source>
        <dbReference type="EMBL" id="PLW10628.1"/>
    </source>
</evidence>
<organism evidence="1 2">
    <name type="scientific">Puccinia coronata f. sp. avenae</name>
    <dbReference type="NCBI Taxonomy" id="200324"/>
    <lineage>
        <taxon>Eukaryota</taxon>
        <taxon>Fungi</taxon>
        <taxon>Dikarya</taxon>
        <taxon>Basidiomycota</taxon>
        <taxon>Pucciniomycotina</taxon>
        <taxon>Pucciniomycetes</taxon>
        <taxon>Pucciniales</taxon>
        <taxon>Pucciniaceae</taxon>
        <taxon>Puccinia</taxon>
    </lineage>
</organism>
<proteinExistence type="predicted"/>
<feature type="non-terminal residue" evidence="1">
    <location>
        <position position="57"/>
    </location>
</feature>